<accession>A0A0D7WX58</accession>
<dbReference type="OrthoDB" id="2010129at2"/>
<organism evidence="2 3">
    <name type="scientific">Paenibacillus terrae</name>
    <dbReference type="NCBI Taxonomy" id="159743"/>
    <lineage>
        <taxon>Bacteria</taxon>
        <taxon>Bacillati</taxon>
        <taxon>Bacillota</taxon>
        <taxon>Bacilli</taxon>
        <taxon>Bacillales</taxon>
        <taxon>Paenibacillaceae</taxon>
        <taxon>Paenibacillus</taxon>
    </lineage>
</organism>
<evidence type="ECO:0000313" key="2">
    <source>
        <dbReference type="EMBL" id="KJD43766.1"/>
    </source>
</evidence>
<reference evidence="2 3" key="1">
    <citation type="submission" date="2014-11" db="EMBL/GenBank/DDBJ databases">
        <title>Draft Genome Sequences of Paenibacillus polymyxa NRRL B-30509 and Paenibacillus terrae NRRL B-30644, Strains from a Poultry Environment that Produce Tridecaptin A and Paenicidins.</title>
        <authorList>
            <person name="van Belkum M.J."/>
            <person name="Lohans C.T."/>
            <person name="Vederas J.C."/>
        </authorList>
    </citation>
    <scope>NUCLEOTIDE SEQUENCE [LARGE SCALE GENOMIC DNA]</scope>
    <source>
        <strain evidence="2 3">NRRL B-30644</strain>
    </source>
</reference>
<dbReference type="Pfam" id="PF18796">
    <property type="entry name" value="LPD1"/>
    <property type="match status" value="1"/>
</dbReference>
<name>A0A0D7WX58_9BACL</name>
<feature type="domain" description="Large polyvalent protein-associated" evidence="1">
    <location>
        <begin position="447"/>
        <end position="507"/>
    </location>
</feature>
<dbReference type="AlphaFoldDB" id="A0A0D7WX58"/>
<keyword evidence="3" id="KW-1185">Reference proteome</keyword>
<dbReference type="PATRIC" id="fig|159743.3.peg.4595"/>
<comment type="caution">
    <text evidence="2">The sequence shown here is derived from an EMBL/GenBank/DDBJ whole genome shotgun (WGS) entry which is preliminary data.</text>
</comment>
<evidence type="ECO:0000259" key="1">
    <source>
        <dbReference type="Pfam" id="PF18796"/>
    </source>
</evidence>
<dbReference type="Proteomes" id="UP000032534">
    <property type="component" value="Unassembled WGS sequence"/>
</dbReference>
<protein>
    <recommendedName>
        <fullName evidence="1">Large polyvalent protein-associated domain-containing protein</fullName>
    </recommendedName>
</protein>
<sequence length="549" mass="64703">MERIHTLKKDEILKQQFDYYGLSHLIADVKFSVTHGQNINEQMNKFDSAVQRKVKGIFFGLNIQEKLEFIEEISFGPHKLKIELLTKFESETEKSILNLLCIGAKLKDKDNVVERFQPAKITISYEGKMDAAYTFLNRQLKPTYHMRHWGLKRNSKEIGHFLFADCLKMLTKTISKNTLIQFSENQEDYIRYKIADYYSQRSITMNMTILPEDDRFAGMVKQEIYKNKLPFIGCESSLVDNYYSYEDFSLQKNEGIPHILCTKQGKEIIIPRFIRSMAIARHKTERLLEEQSTYAKAFQNKKHVSVKVKSVMENNDFLTHYGKVELDNEVDLTRFNTLELEFNVLKNKIYIPIANDYSFRIRKLGQHRAAGLHYAFYRATIIDIEHPSSYIHELGHQIDSTMDRNSMLSEGLDFLRVIELYEKLTEERVSLLPKEHPFIEVWTGTTKYNREYYSQPTEIFARAYELYIFKCLQIESSFLKENYDSPVYPSDKTFLKIIESYFNDLFVDFVPAIKPIEETSHNNTAEETELSTLKVKKYDYTNSEQIYLF</sequence>
<dbReference type="EMBL" id="JTHP01000049">
    <property type="protein sequence ID" value="KJD43766.1"/>
    <property type="molecule type" value="Genomic_DNA"/>
</dbReference>
<gene>
    <name evidence="2" type="ORF">QD47_20675</name>
</gene>
<evidence type="ECO:0000313" key="3">
    <source>
        <dbReference type="Proteomes" id="UP000032534"/>
    </source>
</evidence>
<dbReference type="InterPro" id="IPR041047">
    <property type="entry name" value="LPD1"/>
</dbReference>
<proteinExistence type="predicted"/>
<dbReference type="RefSeq" id="WP_044647902.1">
    <property type="nucleotide sequence ID" value="NZ_JTHP01000049.1"/>
</dbReference>